<gene>
    <name evidence="4" type="ORF">TeGR_g7374</name>
</gene>
<protein>
    <submittedName>
        <fullName evidence="4">Uncharacterized protein</fullName>
    </submittedName>
</protein>
<dbReference type="InterPro" id="IPR002110">
    <property type="entry name" value="Ankyrin_rpt"/>
</dbReference>
<feature type="region of interest" description="Disordered" evidence="3">
    <location>
        <begin position="201"/>
        <end position="251"/>
    </location>
</feature>
<dbReference type="SUPFAM" id="SSF48403">
    <property type="entry name" value="Ankyrin repeat"/>
    <property type="match status" value="1"/>
</dbReference>
<dbReference type="SMART" id="SM00248">
    <property type="entry name" value="ANK"/>
    <property type="match status" value="2"/>
</dbReference>
<dbReference type="Pfam" id="PF00023">
    <property type="entry name" value="Ank"/>
    <property type="match status" value="1"/>
</dbReference>
<name>A0ABQ6MTU5_9STRA</name>
<organism evidence="4 5">
    <name type="scientific">Tetraparma gracilis</name>
    <dbReference type="NCBI Taxonomy" id="2962635"/>
    <lineage>
        <taxon>Eukaryota</taxon>
        <taxon>Sar</taxon>
        <taxon>Stramenopiles</taxon>
        <taxon>Ochrophyta</taxon>
        <taxon>Bolidophyceae</taxon>
        <taxon>Parmales</taxon>
        <taxon>Triparmaceae</taxon>
        <taxon>Tetraparma</taxon>
    </lineage>
</organism>
<feature type="compositionally biased region" description="Pro residues" evidence="3">
    <location>
        <begin position="232"/>
        <end position="251"/>
    </location>
</feature>
<dbReference type="EMBL" id="BRYB01001763">
    <property type="protein sequence ID" value="GMI33181.1"/>
    <property type="molecule type" value="Genomic_DNA"/>
</dbReference>
<feature type="non-terminal residue" evidence="4">
    <location>
        <position position="566"/>
    </location>
</feature>
<reference evidence="4 5" key="1">
    <citation type="journal article" date="2023" name="Commun. Biol.">
        <title>Genome analysis of Parmales, the sister group of diatoms, reveals the evolutionary specialization of diatoms from phago-mixotrophs to photoautotrophs.</title>
        <authorList>
            <person name="Ban H."/>
            <person name="Sato S."/>
            <person name="Yoshikawa S."/>
            <person name="Yamada K."/>
            <person name="Nakamura Y."/>
            <person name="Ichinomiya M."/>
            <person name="Sato N."/>
            <person name="Blanc-Mathieu R."/>
            <person name="Endo H."/>
            <person name="Kuwata A."/>
            <person name="Ogata H."/>
        </authorList>
    </citation>
    <scope>NUCLEOTIDE SEQUENCE [LARGE SCALE GENOMIC DNA]</scope>
</reference>
<comment type="caution">
    <text evidence="4">The sequence shown here is derived from an EMBL/GenBank/DDBJ whole genome shotgun (WGS) entry which is preliminary data.</text>
</comment>
<dbReference type="PANTHER" id="PTHR24153">
    <property type="entry name" value="ESPIN"/>
    <property type="match status" value="1"/>
</dbReference>
<evidence type="ECO:0000256" key="2">
    <source>
        <dbReference type="ARBA" id="ARBA00023043"/>
    </source>
</evidence>
<keyword evidence="5" id="KW-1185">Reference proteome</keyword>
<keyword evidence="2" id="KW-0040">ANK repeat</keyword>
<evidence type="ECO:0000313" key="5">
    <source>
        <dbReference type="Proteomes" id="UP001165060"/>
    </source>
</evidence>
<keyword evidence="1" id="KW-0677">Repeat</keyword>
<evidence type="ECO:0000313" key="4">
    <source>
        <dbReference type="EMBL" id="GMI33181.1"/>
    </source>
</evidence>
<dbReference type="Gene3D" id="1.25.40.20">
    <property type="entry name" value="Ankyrin repeat-containing domain"/>
    <property type="match status" value="1"/>
</dbReference>
<feature type="region of interest" description="Disordered" evidence="3">
    <location>
        <begin position="537"/>
        <end position="566"/>
    </location>
</feature>
<dbReference type="Proteomes" id="UP001165060">
    <property type="component" value="Unassembled WGS sequence"/>
</dbReference>
<proteinExistence type="predicted"/>
<sequence length="566" mass="59226">MSQPAPRWSLLSSLPSSPLPTVLLRLRGLASPAARAFCAAVSPSGATPLHLALRRGASLPLIGLILSHLPASSLLARDGGGRTPLHVAARHCPGAELDVVRLLVLRGLGALAVRSNGDTPLDAAYGRPADRLLEGMEVARLRGGEELEGLCNIEGYEPPEPAAEPQPAEAAAVWNGWEEGEEDGEEVGYSPVNLAAEEVDLSSGEDGGGCAMPSPSPSPPAPRRVIDLTGDSPPPAPPPPPPPPPPAAPPAALPAELQAFLEAPAAPPAPASTFAPFSSPFSSLPLDVRIPPYLAAHPASFSASHASKLAQLSVREANELLARFARRLEPGLDPIHDPPGYLSSMLDKELRESRGNLGDPGSNIRLLSEFVAVPSSLARRSWLVTDAALLALRGLTMDQADAALQAFDARCRCCGERLVGDDALAAHCQDSISHAVKNGGVAGFAGLSPIHEGVEPMISKELRARCDEKRGLVEGFRCKCCDETLATEDLFAAHCADSLRHLRANGSRPGFAGLLPGKITGVEPHVSRGLMDRCNAKLPPPAPRDLPASHDDLYNFDDTAPSSRAA</sequence>
<evidence type="ECO:0000256" key="1">
    <source>
        <dbReference type="ARBA" id="ARBA00022737"/>
    </source>
</evidence>
<dbReference type="InterPro" id="IPR052420">
    <property type="entry name" value="Espin/Espin-like"/>
</dbReference>
<dbReference type="PANTHER" id="PTHR24153:SF8">
    <property type="entry name" value="FORKED, ISOFORM F"/>
    <property type="match status" value="1"/>
</dbReference>
<dbReference type="InterPro" id="IPR036770">
    <property type="entry name" value="Ankyrin_rpt-contain_sf"/>
</dbReference>
<accession>A0ABQ6MTU5</accession>
<evidence type="ECO:0000256" key="3">
    <source>
        <dbReference type="SAM" id="MobiDB-lite"/>
    </source>
</evidence>